<dbReference type="Pfam" id="PF01936">
    <property type="entry name" value="NYN"/>
    <property type="match status" value="1"/>
</dbReference>
<dbReference type="CDD" id="cd10910">
    <property type="entry name" value="PIN_limkain_b1_N_like"/>
    <property type="match status" value="1"/>
</dbReference>
<name>A0A565BXQ9_9BRAS</name>
<dbReference type="InterPro" id="IPR024768">
    <property type="entry name" value="Marf1"/>
</dbReference>
<dbReference type="PANTHER" id="PTHR14379">
    <property type="entry name" value="LIMKAIN B LKAP"/>
    <property type="match status" value="1"/>
</dbReference>
<proteinExistence type="predicted"/>
<dbReference type="EMBL" id="CABITT030000005">
    <property type="protein sequence ID" value="VVB06117.1"/>
    <property type="molecule type" value="Genomic_DNA"/>
</dbReference>
<organism evidence="2 3">
    <name type="scientific">Arabis nemorensis</name>
    <dbReference type="NCBI Taxonomy" id="586526"/>
    <lineage>
        <taxon>Eukaryota</taxon>
        <taxon>Viridiplantae</taxon>
        <taxon>Streptophyta</taxon>
        <taxon>Embryophyta</taxon>
        <taxon>Tracheophyta</taxon>
        <taxon>Spermatophyta</taxon>
        <taxon>Magnoliopsida</taxon>
        <taxon>eudicotyledons</taxon>
        <taxon>Gunneridae</taxon>
        <taxon>Pentapetalae</taxon>
        <taxon>rosids</taxon>
        <taxon>malvids</taxon>
        <taxon>Brassicales</taxon>
        <taxon>Brassicaceae</taxon>
        <taxon>Arabideae</taxon>
        <taxon>Arabis</taxon>
    </lineage>
</organism>
<dbReference type="OrthoDB" id="549353at2759"/>
<dbReference type="PANTHER" id="PTHR14379:SF7">
    <property type="entry name" value="ENDONUCLEASE OR GLYCOSYL HYDROLASE-RELATED"/>
    <property type="match status" value="1"/>
</dbReference>
<reference evidence="2" key="1">
    <citation type="submission" date="2019-07" db="EMBL/GenBank/DDBJ databases">
        <authorList>
            <person name="Dittberner H."/>
        </authorList>
    </citation>
    <scope>NUCLEOTIDE SEQUENCE [LARGE SCALE GENOMIC DNA]</scope>
</reference>
<gene>
    <name evidence="2" type="ORF">ANE_LOCUS16561</name>
</gene>
<comment type="caution">
    <text evidence="2">The sequence shown here is derived from an EMBL/GenBank/DDBJ whole genome shotgun (WGS) entry which is preliminary data.</text>
</comment>
<protein>
    <recommendedName>
        <fullName evidence="1">NYN domain-containing protein</fullName>
    </recommendedName>
</protein>
<keyword evidence="3" id="KW-1185">Reference proteome</keyword>
<sequence length="530" mass="60217">MNYDNPKACVFWDLEDFPFPSGQDQDMRNSLVAFNFRNDVSITAYVDEEKVADGLVDVYQNFGITILPVQGGKYARVHNILIDIVLWAMANPATYFKPLDLVVISANIKEDSDFLRALEALGDRYYNIILALPHELPSTNLPIVNSERFLLGIPDRGTFQRPLHEEKSIEETGPFPKGIPRLDPEDIYWARSEILVFWNVEDPISSTICDLSMDIDCGLRTKGYRGSVSLMAYTDNKEFTIRHQPYRLKKLTVLTKGDDGYAKATRMFLDMLFLVMNKDEPTHFIMISRTPKYMSKWANVNQALEARGSDVILGPSDAIQLPLSVDGFIRLCKDGPRYSPRVKEALELQEFSSKELCIFWVIEKFPSYPMSINFIFQSMEVTLVKKGYHSRHVSMIAYVNDEKLTKVDTVAGMTITLLPEGNKSTKVTRLLADMLLFAKRSSRYGTSLLVISEPFKDARFERVAKSLKGIGFNLLSAHLDYMVTFGTTLWSTRSIFDGTGYCQCDMCLANIGMDEIPGSRIEHSWIGFEN</sequence>
<dbReference type="GO" id="GO:0005777">
    <property type="term" value="C:peroxisome"/>
    <property type="evidence" value="ECO:0007669"/>
    <property type="project" value="InterPro"/>
</dbReference>
<evidence type="ECO:0000313" key="3">
    <source>
        <dbReference type="Proteomes" id="UP000489600"/>
    </source>
</evidence>
<dbReference type="Proteomes" id="UP000489600">
    <property type="component" value="Unassembled WGS sequence"/>
</dbReference>
<dbReference type="GO" id="GO:0010468">
    <property type="term" value="P:regulation of gene expression"/>
    <property type="evidence" value="ECO:0007669"/>
    <property type="project" value="InterPro"/>
</dbReference>
<evidence type="ECO:0000259" key="1">
    <source>
        <dbReference type="Pfam" id="PF01936"/>
    </source>
</evidence>
<feature type="domain" description="NYN" evidence="1">
    <location>
        <begin position="7"/>
        <end position="138"/>
    </location>
</feature>
<dbReference type="AlphaFoldDB" id="A0A565BXQ9"/>
<accession>A0A565BXQ9</accession>
<dbReference type="GO" id="GO:0004540">
    <property type="term" value="F:RNA nuclease activity"/>
    <property type="evidence" value="ECO:0007669"/>
    <property type="project" value="InterPro"/>
</dbReference>
<dbReference type="InterPro" id="IPR021139">
    <property type="entry name" value="NYN"/>
</dbReference>
<evidence type="ECO:0000313" key="2">
    <source>
        <dbReference type="EMBL" id="VVB06117.1"/>
    </source>
</evidence>